<dbReference type="EMBL" id="SOGQ01000079">
    <property type="protein sequence ID" value="TFC95085.1"/>
    <property type="molecule type" value="Genomic_DNA"/>
</dbReference>
<organism evidence="1 2">
    <name type="scientific">Cryobacterium sinapicolor</name>
    <dbReference type="NCBI Taxonomy" id="1259236"/>
    <lineage>
        <taxon>Bacteria</taxon>
        <taxon>Bacillati</taxon>
        <taxon>Actinomycetota</taxon>
        <taxon>Actinomycetes</taxon>
        <taxon>Micrococcales</taxon>
        <taxon>Microbacteriaceae</taxon>
        <taxon>Cryobacterium</taxon>
    </lineage>
</organism>
<evidence type="ECO:0000313" key="2">
    <source>
        <dbReference type="Proteomes" id="UP000297853"/>
    </source>
</evidence>
<name>A0ABY2IW65_9MICO</name>
<reference evidence="1 2" key="1">
    <citation type="submission" date="2019-03" db="EMBL/GenBank/DDBJ databases">
        <title>Genomics of glacier-inhabiting Cryobacterium strains.</title>
        <authorList>
            <person name="Liu Q."/>
            <person name="Xin Y.-H."/>
        </authorList>
    </citation>
    <scope>NUCLEOTIDE SEQUENCE [LARGE SCALE GENOMIC DNA]</scope>
    <source>
        <strain evidence="1 2">TMT1-23-1</strain>
    </source>
</reference>
<sequence length="88" mass="9163">MGDASGYVNAITGEGIRLGLSQARSAVDCILAGRPALYKREWAHATRCFRGDTSGFVAAAQSGLRSGIVPTAGALPRVFGSVVERLAR</sequence>
<dbReference type="RefSeq" id="WP_134432495.1">
    <property type="nucleotide sequence ID" value="NZ_SOGQ01000079.1"/>
</dbReference>
<protein>
    <submittedName>
        <fullName evidence="1">Uncharacterized protein</fullName>
    </submittedName>
</protein>
<evidence type="ECO:0000313" key="1">
    <source>
        <dbReference type="EMBL" id="TFC95085.1"/>
    </source>
</evidence>
<comment type="caution">
    <text evidence="1">The sequence shown here is derived from an EMBL/GenBank/DDBJ whole genome shotgun (WGS) entry which is preliminary data.</text>
</comment>
<keyword evidence="2" id="KW-1185">Reference proteome</keyword>
<accession>A0ABY2IW65</accession>
<proteinExistence type="predicted"/>
<dbReference type="Proteomes" id="UP000297853">
    <property type="component" value="Unassembled WGS sequence"/>
</dbReference>
<gene>
    <name evidence="1" type="ORF">E3T28_14185</name>
</gene>